<keyword evidence="3" id="KW-1185">Reference proteome</keyword>
<evidence type="ECO:0000259" key="1">
    <source>
        <dbReference type="Pfam" id="PF10099"/>
    </source>
</evidence>
<dbReference type="InterPro" id="IPR018764">
    <property type="entry name" value="RskA_C"/>
</dbReference>
<organism evidence="2 3">
    <name type="scientific">Alcanivorax jadensis T9</name>
    <dbReference type="NCBI Taxonomy" id="1177181"/>
    <lineage>
        <taxon>Bacteria</taxon>
        <taxon>Pseudomonadati</taxon>
        <taxon>Pseudomonadota</taxon>
        <taxon>Gammaproteobacteria</taxon>
        <taxon>Oceanospirillales</taxon>
        <taxon>Alcanivoracaceae</taxon>
        <taxon>Alcanivorax</taxon>
    </lineage>
</organism>
<dbReference type="EMBL" id="ARXU01000011">
    <property type="protein sequence ID" value="KGD60439.1"/>
    <property type="molecule type" value="Genomic_DNA"/>
</dbReference>
<evidence type="ECO:0000313" key="3">
    <source>
        <dbReference type="Proteomes" id="UP000029443"/>
    </source>
</evidence>
<feature type="domain" description="Anti-sigma K factor RskA C-terminal" evidence="1">
    <location>
        <begin position="100"/>
        <end position="220"/>
    </location>
</feature>
<proteinExistence type="predicted"/>
<dbReference type="PANTHER" id="PTHR37461:SF1">
    <property type="entry name" value="ANTI-SIGMA-K FACTOR RSKA"/>
    <property type="match status" value="1"/>
</dbReference>
<dbReference type="Proteomes" id="UP000029443">
    <property type="component" value="Unassembled WGS sequence"/>
</dbReference>
<accession>A0ABR4WB68</accession>
<sequence length="229" mass="25155">MIPEQPEAQRLLVAEYVLGLHSREQSAEIEQWLEQDDDAASLANHWREHWLGAAELLEPVPLPPRLWREISRRTASEDSRGRFDWQWLWQSLTLWRTVSVALLVAVVLLLGPLRVPAPVYTVVLQAPGEAASPGWRVTVSAQGDLQLTPLSESEYPADRSVQFWTLSDPALGPRSLGLVQPGESLVLPASRVGGVESGQLFELTLEPPGGSPADRPTGPVLFIGRAVAI</sequence>
<dbReference type="PANTHER" id="PTHR37461">
    <property type="entry name" value="ANTI-SIGMA-K FACTOR RSKA"/>
    <property type="match status" value="1"/>
</dbReference>
<dbReference type="RefSeq" id="WP_035249240.1">
    <property type="nucleotide sequence ID" value="NZ_ARXU01000011.1"/>
</dbReference>
<dbReference type="InterPro" id="IPR051474">
    <property type="entry name" value="Anti-sigma-K/W_factor"/>
</dbReference>
<reference evidence="2 3" key="1">
    <citation type="submission" date="2012-09" db="EMBL/GenBank/DDBJ databases">
        <title>Genome Sequence of alkane-degrading Bacterium Alcanivorax jadensis T9.</title>
        <authorList>
            <person name="Lai Q."/>
            <person name="Shao Z."/>
        </authorList>
    </citation>
    <scope>NUCLEOTIDE SEQUENCE [LARGE SCALE GENOMIC DNA]</scope>
    <source>
        <strain evidence="2 3">T9</strain>
    </source>
</reference>
<evidence type="ECO:0000313" key="2">
    <source>
        <dbReference type="EMBL" id="KGD60439.1"/>
    </source>
</evidence>
<gene>
    <name evidence="2" type="ORF">T9A_02616</name>
</gene>
<name>A0ABR4WB68_9GAMM</name>
<dbReference type="Pfam" id="PF10099">
    <property type="entry name" value="RskA_C"/>
    <property type="match status" value="1"/>
</dbReference>
<comment type="caution">
    <text evidence="2">The sequence shown here is derived from an EMBL/GenBank/DDBJ whole genome shotgun (WGS) entry which is preliminary data.</text>
</comment>
<protein>
    <submittedName>
        <fullName evidence="2">Anti-sigma-K factor RskA</fullName>
    </submittedName>
</protein>